<dbReference type="Proteomes" id="UP000887575">
    <property type="component" value="Unassembled WGS sequence"/>
</dbReference>
<keyword evidence="2" id="KW-0378">Hydrolase</keyword>
<dbReference type="InterPro" id="IPR029058">
    <property type="entry name" value="AB_hydrolase_fold"/>
</dbReference>
<organism evidence="13 14">
    <name type="scientific">Mesorhabditis belari</name>
    <dbReference type="NCBI Taxonomy" id="2138241"/>
    <lineage>
        <taxon>Eukaryota</taxon>
        <taxon>Metazoa</taxon>
        <taxon>Ecdysozoa</taxon>
        <taxon>Nematoda</taxon>
        <taxon>Chromadorea</taxon>
        <taxon>Rhabditida</taxon>
        <taxon>Rhabditina</taxon>
        <taxon>Rhabditomorpha</taxon>
        <taxon>Rhabditoidea</taxon>
        <taxon>Rhabditidae</taxon>
        <taxon>Mesorhabditinae</taxon>
        <taxon>Mesorhabditis</taxon>
    </lineage>
</organism>
<protein>
    <recommendedName>
        <fullName evidence="7">sn-1-specific diacylglycerol lipase ABHD11</fullName>
        <ecNumber evidence="3">3.1.1.116</ecNumber>
    </recommendedName>
    <alternativeName>
        <fullName evidence="4">Alpha/beta hydrolase domain-containing protein 11</fullName>
    </alternativeName>
</protein>
<dbReference type="WBParaSite" id="MBELARI_LOCUS3785">
    <property type="protein sequence ID" value="MBELARI_LOCUS3785"/>
    <property type="gene ID" value="MBELARI_LOCUS3785"/>
</dbReference>
<dbReference type="InterPro" id="IPR000073">
    <property type="entry name" value="AB_hydrolase_1"/>
</dbReference>
<evidence type="ECO:0000256" key="8">
    <source>
        <dbReference type="ARBA" id="ARBA00048283"/>
    </source>
</evidence>
<feature type="domain" description="AB hydrolase-1" evidence="12">
    <location>
        <begin position="44"/>
        <end position="281"/>
    </location>
</feature>
<evidence type="ECO:0000256" key="7">
    <source>
        <dbReference type="ARBA" id="ARBA00044064"/>
    </source>
</evidence>
<dbReference type="GO" id="GO:0052689">
    <property type="term" value="F:carboxylic ester hydrolase activity"/>
    <property type="evidence" value="ECO:0007669"/>
    <property type="project" value="TreeGrafter"/>
</dbReference>
<dbReference type="PANTHER" id="PTHR46118:SF4">
    <property type="entry name" value="PROTEIN ABHD11"/>
    <property type="match status" value="1"/>
</dbReference>
<accession>A0AAF3FA52</accession>
<comment type="similarity">
    <text evidence="1">Belongs to the AB hydrolase superfamily.</text>
</comment>
<evidence type="ECO:0000256" key="6">
    <source>
        <dbReference type="ARBA" id="ARBA00043742"/>
    </source>
</evidence>
<comment type="catalytic activity">
    <reaction evidence="8">
        <text>1-octadecanoyl-2-(4Z,7Z,10Z,13Z,16Z,19Z-docosahexaenoyl)-sn-glycerol + H2O = 2-(4Z,7Z,10Z,13Z,16Z,19Z-docosahexaenoyl)-glycerol + octadecanoate + H(+)</text>
        <dbReference type="Rhea" id="RHEA:77107"/>
        <dbReference type="ChEBI" id="CHEBI:15377"/>
        <dbReference type="ChEBI" id="CHEBI:15378"/>
        <dbReference type="ChEBI" id="CHEBI:25629"/>
        <dbReference type="ChEBI" id="CHEBI:77129"/>
        <dbReference type="ChEBI" id="CHEBI:186738"/>
    </reaction>
</comment>
<reference evidence="14" key="1">
    <citation type="submission" date="2024-02" db="UniProtKB">
        <authorList>
            <consortium name="WormBaseParasite"/>
        </authorList>
    </citation>
    <scope>IDENTIFICATION</scope>
</reference>
<dbReference type="SUPFAM" id="SSF53474">
    <property type="entry name" value="alpha/beta-Hydrolases"/>
    <property type="match status" value="1"/>
</dbReference>
<evidence type="ECO:0000256" key="4">
    <source>
        <dbReference type="ARBA" id="ARBA00042703"/>
    </source>
</evidence>
<evidence type="ECO:0000256" key="5">
    <source>
        <dbReference type="ARBA" id="ARBA00043667"/>
    </source>
</evidence>
<comment type="catalytic activity">
    <reaction evidence="6">
        <text>a 1,3-diacyl-sn-glycerol + H2O = a 1-acyl-sn-glycerol + a fatty acid + H(+)</text>
        <dbReference type="Rhea" id="RHEA:38503"/>
        <dbReference type="ChEBI" id="CHEBI:15377"/>
        <dbReference type="ChEBI" id="CHEBI:15378"/>
        <dbReference type="ChEBI" id="CHEBI:28868"/>
        <dbReference type="ChEBI" id="CHEBI:64683"/>
        <dbReference type="ChEBI" id="CHEBI:77272"/>
    </reaction>
</comment>
<comment type="catalytic activity">
    <reaction evidence="11">
        <text>1-octadecanoyl-2-(5Z,8Z,11Z,14Z-eicosatetraenoyl)-sn-glycerol + H2O = 2-(5Z,8Z,11Z,14Z-eicosatetraenoyl)-glycerol + octadecanoate + H(+)</text>
        <dbReference type="Rhea" id="RHEA:38507"/>
        <dbReference type="ChEBI" id="CHEBI:15377"/>
        <dbReference type="ChEBI" id="CHEBI:15378"/>
        <dbReference type="ChEBI" id="CHEBI:25629"/>
        <dbReference type="ChEBI" id="CHEBI:52392"/>
        <dbReference type="ChEBI" id="CHEBI:75728"/>
    </reaction>
</comment>
<evidence type="ECO:0000259" key="12">
    <source>
        <dbReference type="Pfam" id="PF00561"/>
    </source>
</evidence>
<evidence type="ECO:0000256" key="1">
    <source>
        <dbReference type="ARBA" id="ARBA00008645"/>
    </source>
</evidence>
<dbReference type="PANTHER" id="PTHR46118">
    <property type="entry name" value="PROTEIN ABHD11"/>
    <property type="match status" value="1"/>
</dbReference>
<dbReference type="AlphaFoldDB" id="A0AAF3FA52"/>
<evidence type="ECO:0000256" key="2">
    <source>
        <dbReference type="ARBA" id="ARBA00022801"/>
    </source>
</evidence>
<evidence type="ECO:0000313" key="14">
    <source>
        <dbReference type="WBParaSite" id="MBELARI_LOCUS3785"/>
    </source>
</evidence>
<dbReference type="GO" id="GO:0005739">
    <property type="term" value="C:mitochondrion"/>
    <property type="evidence" value="ECO:0007669"/>
    <property type="project" value="TreeGrafter"/>
</dbReference>
<comment type="catalytic activity">
    <reaction evidence="5">
        <text>a 1,2-diacyl-sn-glycerol + H2O = a 2-acylglycerol + a fatty acid + H(+)</text>
        <dbReference type="Rhea" id="RHEA:33275"/>
        <dbReference type="ChEBI" id="CHEBI:15377"/>
        <dbReference type="ChEBI" id="CHEBI:15378"/>
        <dbReference type="ChEBI" id="CHEBI:17389"/>
        <dbReference type="ChEBI" id="CHEBI:17815"/>
        <dbReference type="ChEBI" id="CHEBI:28868"/>
        <dbReference type="EC" id="3.1.1.116"/>
    </reaction>
</comment>
<name>A0AAF3FA52_9BILA</name>
<dbReference type="EC" id="3.1.1.116" evidence="3"/>
<keyword evidence="13" id="KW-1185">Reference proteome</keyword>
<dbReference type="Pfam" id="PF00561">
    <property type="entry name" value="Abhydrolase_1"/>
    <property type="match status" value="1"/>
</dbReference>
<evidence type="ECO:0000256" key="10">
    <source>
        <dbReference type="ARBA" id="ARBA00048513"/>
    </source>
</evidence>
<evidence type="ECO:0000256" key="3">
    <source>
        <dbReference type="ARBA" id="ARBA00026104"/>
    </source>
</evidence>
<evidence type="ECO:0000256" key="9">
    <source>
        <dbReference type="ARBA" id="ARBA00048504"/>
    </source>
</evidence>
<proteinExistence type="inferred from homology"/>
<dbReference type="Gene3D" id="3.40.50.1820">
    <property type="entry name" value="alpha/beta hydrolase"/>
    <property type="match status" value="1"/>
</dbReference>
<evidence type="ECO:0000313" key="13">
    <source>
        <dbReference type="Proteomes" id="UP000887575"/>
    </source>
</evidence>
<comment type="catalytic activity">
    <reaction evidence="10">
        <text>1-octadecanoyl-2-(9Z-octadecenoyl)-sn-glycerol + H2O = 2-(9Z-octadecenoyl)-glycerol + octadecanoate + H(+)</text>
        <dbReference type="Rhea" id="RHEA:77103"/>
        <dbReference type="ChEBI" id="CHEBI:15377"/>
        <dbReference type="ChEBI" id="CHEBI:15378"/>
        <dbReference type="ChEBI" id="CHEBI:25629"/>
        <dbReference type="ChEBI" id="CHEBI:73990"/>
        <dbReference type="ChEBI" id="CHEBI:75468"/>
    </reaction>
</comment>
<sequence length="296" mass="33732">MKLLFTSRVSNFQRPFLFRKFSTADGVELAFAKYGDHEKNRKHNPLLICHGLFGQKTNWNSVAKAVQKRLDNVVYAVDLRNHGDSPHCSSMSYTEQATDLYLLIQKICAEGSFKKANLLGHSMGGKVAMRFAIDPHGSSLIDKLIIEDISPKGYSVSSHTFRYYVEAMQKADLSLSRQEISKGLEHDIPELAIRQFLLTNLRPRQDGTFEWKMNLTSIGRHFEDILGCSLPVGTFRGPTLFIYGDKSGYVPDEDRPLIRNLFPQVEFSSVKNAGHWVHSEQPQTFIDEICRFIEKK</sequence>
<evidence type="ECO:0000256" key="11">
    <source>
        <dbReference type="ARBA" id="ARBA00048919"/>
    </source>
</evidence>
<comment type="catalytic activity">
    <reaction evidence="9">
        <text>1,2-didecanoylglycerol + H2O = decanoylglycerol + decanoate + H(+)</text>
        <dbReference type="Rhea" id="RHEA:48596"/>
        <dbReference type="ChEBI" id="CHEBI:11152"/>
        <dbReference type="ChEBI" id="CHEBI:15377"/>
        <dbReference type="ChEBI" id="CHEBI:15378"/>
        <dbReference type="ChEBI" id="CHEBI:27689"/>
        <dbReference type="ChEBI" id="CHEBI:90605"/>
    </reaction>
</comment>